<comment type="caution">
    <text evidence="1">The sequence shown here is derived from an EMBL/GenBank/DDBJ whole genome shotgun (WGS) entry which is preliminary data.</text>
</comment>
<evidence type="ECO:0000313" key="1">
    <source>
        <dbReference type="EMBL" id="MDI6450530.1"/>
    </source>
</evidence>
<protein>
    <submittedName>
        <fullName evidence="1">Uncharacterized protein</fullName>
    </submittedName>
</protein>
<sequence>MRHTAGVVVCLIAAILPTGCHSPSTPRQSGLNVTVEGGGRFPSELAGTWKADRDGWEMVIEPDGRLSSVVISLGRVRIQPGKSETLATHGGGEGFFESGTWTVHYNPQTNDLTVKIVMRHVRIGMAEAVLEGTGTDVFTGPISAADGIWQAQWTNFGRYLLSMPDGSVSELATDETYGETNALTFVRIAQP</sequence>
<proteinExistence type="predicted"/>
<organism evidence="1 2">
    <name type="scientific">Anaerobaca lacustris</name>
    <dbReference type="NCBI Taxonomy" id="3044600"/>
    <lineage>
        <taxon>Bacteria</taxon>
        <taxon>Pseudomonadati</taxon>
        <taxon>Planctomycetota</taxon>
        <taxon>Phycisphaerae</taxon>
        <taxon>Sedimentisphaerales</taxon>
        <taxon>Anaerobacaceae</taxon>
        <taxon>Anaerobaca</taxon>
    </lineage>
</organism>
<dbReference type="EMBL" id="JASCXX010000021">
    <property type="protein sequence ID" value="MDI6450530.1"/>
    <property type="molecule type" value="Genomic_DNA"/>
</dbReference>
<reference evidence="1" key="1">
    <citation type="submission" date="2023-05" db="EMBL/GenBank/DDBJ databases">
        <title>Anaerotaeda fermentans gen. nov., sp. nov., a novel anaerobic planctomycete of the new family within the order Sedimentisphaerales isolated from Taman Peninsula, Russia.</title>
        <authorList>
            <person name="Khomyakova M.A."/>
            <person name="Merkel A.Y."/>
            <person name="Slobodkin A.I."/>
        </authorList>
    </citation>
    <scope>NUCLEOTIDE SEQUENCE</scope>
    <source>
        <strain evidence="1">M17dextr</strain>
    </source>
</reference>
<dbReference type="Proteomes" id="UP001431776">
    <property type="component" value="Unassembled WGS sequence"/>
</dbReference>
<dbReference type="AlphaFoldDB" id="A0AAW6U112"/>
<keyword evidence="2" id="KW-1185">Reference proteome</keyword>
<accession>A0AAW6U112</accession>
<evidence type="ECO:0000313" key="2">
    <source>
        <dbReference type="Proteomes" id="UP001431776"/>
    </source>
</evidence>
<name>A0AAW6U112_9BACT</name>
<gene>
    <name evidence="1" type="ORF">QJ522_15835</name>
</gene>
<dbReference type="RefSeq" id="WP_349245941.1">
    <property type="nucleotide sequence ID" value="NZ_JASCXX010000021.1"/>
</dbReference>